<sequence>MYSCLKFEILLRNLGFVHFFCIAKKKRTKENASRFLGDFATFTKVANRGSDYAACSFPISIGTHLRKSDHYL</sequence>
<evidence type="ECO:0000313" key="1">
    <source>
        <dbReference type="EMBL" id="SFT47801.1"/>
    </source>
</evidence>
<organism evidence="1 2">
    <name type="scientific">Lishizhenia tianjinensis</name>
    <dbReference type="NCBI Taxonomy" id="477690"/>
    <lineage>
        <taxon>Bacteria</taxon>
        <taxon>Pseudomonadati</taxon>
        <taxon>Bacteroidota</taxon>
        <taxon>Flavobacteriia</taxon>
        <taxon>Flavobacteriales</taxon>
        <taxon>Crocinitomicaceae</taxon>
        <taxon>Lishizhenia</taxon>
    </lineage>
</organism>
<keyword evidence="2" id="KW-1185">Reference proteome</keyword>
<evidence type="ECO:0000313" key="2">
    <source>
        <dbReference type="Proteomes" id="UP000236454"/>
    </source>
</evidence>
<dbReference type="EMBL" id="FPAS01000001">
    <property type="protein sequence ID" value="SFT47801.1"/>
    <property type="molecule type" value="Genomic_DNA"/>
</dbReference>
<dbReference type="Proteomes" id="UP000236454">
    <property type="component" value="Unassembled WGS sequence"/>
</dbReference>
<dbReference type="AlphaFoldDB" id="A0A1I6YBW1"/>
<protein>
    <submittedName>
        <fullName evidence="1">Uncharacterized protein</fullName>
    </submittedName>
</protein>
<reference evidence="1 2" key="1">
    <citation type="submission" date="2016-10" db="EMBL/GenBank/DDBJ databases">
        <authorList>
            <person name="de Groot N.N."/>
        </authorList>
    </citation>
    <scope>NUCLEOTIDE SEQUENCE [LARGE SCALE GENOMIC DNA]</scope>
    <source>
        <strain evidence="1 2">CGMCC 1.7005</strain>
    </source>
</reference>
<name>A0A1I6YBW1_9FLAO</name>
<proteinExistence type="predicted"/>
<accession>A0A1I6YBW1</accession>
<gene>
    <name evidence="1" type="ORF">SAMN05216474_0782</name>
</gene>